<reference evidence="1" key="1">
    <citation type="submission" date="2021-06" db="EMBL/GenBank/DDBJ databases">
        <authorList>
            <person name="Kallberg Y."/>
            <person name="Tangrot J."/>
            <person name="Rosling A."/>
        </authorList>
    </citation>
    <scope>NUCLEOTIDE SEQUENCE</scope>
    <source>
        <strain evidence="1">AU212A</strain>
    </source>
</reference>
<dbReference type="Proteomes" id="UP000789860">
    <property type="component" value="Unassembled WGS sequence"/>
</dbReference>
<comment type="caution">
    <text evidence="1">The sequence shown here is derived from an EMBL/GenBank/DDBJ whole genome shotgun (WGS) entry which is preliminary data.</text>
</comment>
<proteinExistence type="predicted"/>
<feature type="non-terminal residue" evidence="1">
    <location>
        <position position="1"/>
    </location>
</feature>
<protein>
    <submittedName>
        <fullName evidence="1">9317_t:CDS:1</fullName>
    </submittedName>
</protein>
<gene>
    <name evidence="1" type="ORF">SCALOS_LOCUS10647</name>
</gene>
<dbReference type="EMBL" id="CAJVPM010041069">
    <property type="protein sequence ID" value="CAG8705147.1"/>
    <property type="molecule type" value="Genomic_DNA"/>
</dbReference>
<organism evidence="1 2">
    <name type="scientific">Scutellospora calospora</name>
    <dbReference type="NCBI Taxonomy" id="85575"/>
    <lineage>
        <taxon>Eukaryota</taxon>
        <taxon>Fungi</taxon>
        <taxon>Fungi incertae sedis</taxon>
        <taxon>Mucoromycota</taxon>
        <taxon>Glomeromycotina</taxon>
        <taxon>Glomeromycetes</taxon>
        <taxon>Diversisporales</taxon>
        <taxon>Gigasporaceae</taxon>
        <taxon>Scutellospora</taxon>
    </lineage>
</organism>
<evidence type="ECO:0000313" key="2">
    <source>
        <dbReference type="Proteomes" id="UP000789860"/>
    </source>
</evidence>
<keyword evidence="2" id="KW-1185">Reference proteome</keyword>
<evidence type="ECO:0000313" key="1">
    <source>
        <dbReference type="EMBL" id="CAG8705147.1"/>
    </source>
</evidence>
<sequence>ALSTIRELRVPPKREPLVNKHRQSFAARRQPSSIARRITTSYANKGTSVLGSIKANRLTMLPNLSTLNHQSTIQNKNSEITSDSLLEPMKNLKFDALEDQQKCEGDKKTSNGNHIPTVAEFRLFKELETSNHQSTIQKKNSEITSDSLLEPMKNLKFDALDNQQKCEGDKETSNESHIPTVAEFRLFEELEKLEKQLEQEISEDLSDI</sequence>
<name>A0ACA9PE10_9GLOM</name>
<accession>A0ACA9PE10</accession>